<keyword evidence="2" id="KW-0489">Methyltransferase</keyword>
<dbReference type="PANTHER" id="PTHR43861">
    <property type="entry name" value="TRANS-ACONITATE 2-METHYLTRANSFERASE-RELATED"/>
    <property type="match status" value="1"/>
</dbReference>
<dbReference type="InterPro" id="IPR025714">
    <property type="entry name" value="Methyltranfer_dom"/>
</dbReference>
<dbReference type="EMBL" id="LR215024">
    <property type="protein sequence ID" value="VEU71114.1"/>
    <property type="molecule type" value="Genomic_DNA"/>
</dbReference>
<dbReference type="GO" id="GO:0008168">
    <property type="term" value="F:methyltransferase activity"/>
    <property type="evidence" value="ECO:0007669"/>
    <property type="project" value="UniProtKB-KW"/>
</dbReference>
<dbReference type="CDD" id="cd02440">
    <property type="entry name" value="AdoMet_MTases"/>
    <property type="match status" value="1"/>
</dbReference>
<keyword evidence="3" id="KW-1185">Reference proteome</keyword>
<sequence>MKNTKKFIAAYNTEKSLLHYGHAIYNVGILQAEHKILEMLNLPKDAKIADLGSGPGRFGINLGLLMPNYQIDCYDLSELSIDLGRKLAKEHKLQKRVKFICGDLTSFGLYGKNKYDLMFFTFNALMTIPDHHNKVLALQNAYKSLKENGFLAFTAPTISGDRNREKYFSQIKKSENERLGDLTYQVENELGILCYYEIEEIMDLLKEAGLPKPTFYDYRDNIAEETLQAKEFSDNAVYYLIEKTSAKD</sequence>
<dbReference type="KEGG" id="mgly:NCTC10194_00687"/>
<dbReference type="AlphaFoldDB" id="A0A449AWJ3"/>
<organism evidence="2 3">
    <name type="scientific">Mycoplasmopsis glycophila</name>
    <dbReference type="NCBI Taxonomy" id="171285"/>
    <lineage>
        <taxon>Bacteria</taxon>
        <taxon>Bacillati</taxon>
        <taxon>Mycoplasmatota</taxon>
        <taxon>Mycoplasmoidales</taxon>
        <taxon>Metamycoplasmataceae</taxon>
        <taxon>Mycoplasmopsis</taxon>
    </lineage>
</organism>
<name>A0A449AWJ3_9BACT</name>
<protein>
    <submittedName>
        <fullName evidence="2">N5-glutamine S-adenosyl-L-methionine-dependent methyltransferase</fullName>
    </submittedName>
</protein>
<dbReference type="RefSeq" id="WP_027333406.1">
    <property type="nucleotide sequence ID" value="NZ_LR215024.1"/>
</dbReference>
<evidence type="ECO:0000259" key="1">
    <source>
        <dbReference type="Pfam" id="PF13847"/>
    </source>
</evidence>
<reference evidence="2 3" key="1">
    <citation type="submission" date="2019-01" db="EMBL/GenBank/DDBJ databases">
        <authorList>
            <consortium name="Pathogen Informatics"/>
        </authorList>
    </citation>
    <scope>NUCLEOTIDE SEQUENCE [LARGE SCALE GENOMIC DNA]</scope>
    <source>
        <strain evidence="2 3">NCTC10194</strain>
    </source>
</reference>
<dbReference type="InterPro" id="IPR029063">
    <property type="entry name" value="SAM-dependent_MTases_sf"/>
</dbReference>
<dbReference type="GO" id="GO:0032259">
    <property type="term" value="P:methylation"/>
    <property type="evidence" value="ECO:0007669"/>
    <property type="project" value="UniProtKB-KW"/>
</dbReference>
<accession>A0A449AWJ3</accession>
<feature type="domain" description="Methyltransferase" evidence="1">
    <location>
        <begin position="44"/>
        <end position="178"/>
    </location>
</feature>
<dbReference type="SUPFAM" id="SSF53335">
    <property type="entry name" value="S-adenosyl-L-methionine-dependent methyltransferases"/>
    <property type="match status" value="1"/>
</dbReference>
<evidence type="ECO:0000313" key="3">
    <source>
        <dbReference type="Proteomes" id="UP000290815"/>
    </source>
</evidence>
<keyword evidence="2" id="KW-0808">Transferase</keyword>
<evidence type="ECO:0000313" key="2">
    <source>
        <dbReference type="EMBL" id="VEU71114.1"/>
    </source>
</evidence>
<dbReference type="Pfam" id="PF13847">
    <property type="entry name" value="Methyltransf_31"/>
    <property type="match status" value="1"/>
</dbReference>
<dbReference type="Proteomes" id="UP000290815">
    <property type="component" value="Chromosome"/>
</dbReference>
<proteinExistence type="predicted"/>
<gene>
    <name evidence="2" type="ORF">NCTC10194_00687</name>
</gene>
<dbReference type="Gene3D" id="3.40.50.150">
    <property type="entry name" value="Vaccinia Virus protein VP39"/>
    <property type="match status" value="1"/>
</dbReference>